<dbReference type="InterPro" id="IPR011060">
    <property type="entry name" value="RibuloseP-bd_barrel"/>
</dbReference>
<dbReference type="AlphaFoldDB" id="X0SG41"/>
<accession>X0SG41</accession>
<organism evidence="1">
    <name type="scientific">marine sediment metagenome</name>
    <dbReference type="NCBI Taxonomy" id="412755"/>
    <lineage>
        <taxon>unclassified sequences</taxon>
        <taxon>metagenomes</taxon>
        <taxon>ecological metagenomes</taxon>
    </lineage>
</organism>
<proteinExistence type="predicted"/>
<gene>
    <name evidence="1" type="ORF">S01H1_05513</name>
</gene>
<comment type="caution">
    <text evidence="1">The sequence shown here is derived from an EMBL/GenBank/DDBJ whole genome shotgun (WGS) entry which is preliminary data.</text>
</comment>
<reference evidence="1" key="1">
    <citation type="journal article" date="2014" name="Front. Microbiol.">
        <title>High frequency of phylogenetically diverse reductive dehalogenase-homologous genes in deep subseafloor sedimentary metagenomes.</title>
        <authorList>
            <person name="Kawai M."/>
            <person name="Futagami T."/>
            <person name="Toyoda A."/>
            <person name="Takaki Y."/>
            <person name="Nishi S."/>
            <person name="Hori S."/>
            <person name="Arai W."/>
            <person name="Tsubouchi T."/>
            <person name="Morono Y."/>
            <person name="Uchiyama I."/>
            <person name="Ito T."/>
            <person name="Fujiyama A."/>
            <person name="Inagaki F."/>
            <person name="Takami H."/>
        </authorList>
    </citation>
    <scope>NUCLEOTIDE SEQUENCE</scope>
    <source>
        <strain evidence="1">Expedition CK06-06</strain>
    </source>
</reference>
<feature type="non-terminal residue" evidence="1">
    <location>
        <position position="1"/>
    </location>
</feature>
<dbReference type="SUPFAM" id="SSF51366">
    <property type="entry name" value="Ribulose-phoshate binding barrel"/>
    <property type="match status" value="1"/>
</dbReference>
<protein>
    <recommendedName>
        <fullName evidence="2">Twin-arginine translocation signal domain-containing protein</fullName>
    </recommendedName>
</protein>
<name>X0SG41_9ZZZZ</name>
<dbReference type="EMBL" id="BARS01002871">
    <property type="protein sequence ID" value="GAF74091.1"/>
    <property type="molecule type" value="Genomic_DNA"/>
</dbReference>
<evidence type="ECO:0008006" key="2">
    <source>
        <dbReference type="Google" id="ProtNLM"/>
    </source>
</evidence>
<evidence type="ECO:0000313" key="1">
    <source>
        <dbReference type="EMBL" id="GAF74091.1"/>
    </source>
</evidence>
<sequence>RRDFLKNSLIASAGAISALSFEEKALLAAAKKSPSKRGKTNIAVPKGPVKGLQTGKLGNLTVSRLIVGGNLISGYAHSRNLIYVSSLLRHYFTDEKVIETLQICEENGINTAVLRCDDHLIGILKKYRKMGGKLQWIAQCKPKVNDLTSNVKKAIDNGAVAVFSHGGVGDSFFNNGHIDLLGKVVSFVKENGLLAGIGSHLLDVVEAVEAAGIEPDFYFKTLNDVDYNSNTPQKTIEFMEKIKKPWMAFKILGAGVIRPADGFKYVFDNGADFIAVGMYDFQIKEDVIIAKETVSKAKNRKRPWIA</sequence>